<feature type="compositionally biased region" description="Polar residues" evidence="2">
    <location>
        <begin position="205"/>
        <end position="215"/>
    </location>
</feature>
<sequence>MSQYKRHIEPVGGVGSLVQSNGKHLPPRFSDYAIPNRADHASDTNQLLSIVRTRAVRTTQDELENLRVLCQKLEHQLQQQLTQISSLEKVEKKTAELGAQWNFFHHAQMQKQAIMYREHYEKREAELKAHQADLQNRLTLVSRENALLKGKVGLCGNVTQVSSTVKQSITSSHPVHSPRAMHGHTAAPSKLKRKKCLDDRDASHTTRIQPVNVTSDVAGEKMDESRRAVQTSSRIPTRTSSAPELLESSDESRESPCKKPRLSSLPNSSTMNVPVPLAAPLQLVDGILPPPVKIVLDNQERYIDPKIAEIKQDLATGTAEQKTMIPPIVTGS</sequence>
<evidence type="ECO:0000313" key="3">
    <source>
        <dbReference type="EMBL" id="CCG80661.1"/>
    </source>
</evidence>
<feature type="coiled-coil region" evidence="1">
    <location>
        <begin position="56"/>
        <end position="90"/>
    </location>
</feature>
<comment type="caution">
    <text evidence="3">The sequence shown here is derived from an EMBL/GenBank/DDBJ whole genome shotgun (WGS) entry which is preliminary data.</text>
</comment>
<feature type="region of interest" description="Disordered" evidence="2">
    <location>
        <begin position="171"/>
        <end position="270"/>
    </location>
</feature>
<name>R4X6U0_TAPDE</name>
<feature type="compositionally biased region" description="Basic and acidic residues" evidence="2">
    <location>
        <begin position="218"/>
        <end position="227"/>
    </location>
</feature>
<keyword evidence="4" id="KW-1185">Reference proteome</keyword>
<dbReference type="AlphaFoldDB" id="R4X6U0"/>
<accession>R4X6U0</accession>
<gene>
    <name evidence="3" type="ORF">TAPDE_000194</name>
</gene>
<reference evidence="3 4" key="1">
    <citation type="journal article" date="2013" name="MBio">
        <title>Genome sequencing of the plant pathogen Taphrina deformans, the causal agent of peach leaf curl.</title>
        <authorList>
            <person name="Cisse O.H."/>
            <person name="Almeida J.M.G.C.F."/>
            <person name="Fonseca A."/>
            <person name="Kumar A.A."/>
            <person name="Salojaervi J."/>
            <person name="Overmyer K."/>
            <person name="Hauser P.M."/>
            <person name="Pagni M."/>
        </authorList>
    </citation>
    <scope>NUCLEOTIDE SEQUENCE [LARGE SCALE GENOMIC DNA]</scope>
    <source>
        <strain evidence="4">PYCC 5710 / ATCC 11124 / CBS 356.35 / IMI 108563 / JCM 9778 / NBRC 8474</strain>
    </source>
</reference>
<organism evidence="3 4">
    <name type="scientific">Taphrina deformans (strain PYCC 5710 / ATCC 11124 / CBS 356.35 / IMI 108563 / JCM 9778 / NBRC 8474)</name>
    <name type="common">Peach leaf curl fungus</name>
    <name type="synonym">Lalaria deformans</name>
    <dbReference type="NCBI Taxonomy" id="1097556"/>
    <lineage>
        <taxon>Eukaryota</taxon>
        <taxon>Fungi</taxon>
        <taxon>Dikarya</taxon>
        <taxon>Ascomycota</taxon>
        <taxon>Taphrinomycotina</taxon>
        <taxon>Taphrinomycetes</taxon>
        <taxon>Taphrinales</taxon>
        <taxon>Taphrinaceae</taxon>
        <taxon>Taphrina</taxon>
    </lineage>
</organism>
<protein>
    <submittedName>
        <fullName evidence="3">Uncharacterized protein</fullName>
    </submittedName>
</protein>
<feature type="compositionally biased region" description="Polar residues" evidence="2">
    <location>
        <begin position="228"/>
        <end position="242"/>
    </location>
</feature>
<keyword evidence="1" id="KW-0175">Coiled coil</keyword>
<proteinExistence type="predicted"/>
<dbReference type="EMBL" id="CAHR02000004">
    <property type="protein sequence ID" value="CCG80661.1"/>
    <property type="molecule type" value="Genomic_DNA"/>
</dbReference>
<evidence type="ECO:0000313" key="4">
    <source>
        <dbReference type="Proteomes" id="UP000013776"/>
    </source>
</evidence>
<evidence type="ECO:0000256" key="1">
    <source>
        <dbReference type="SAM" id="Coils"/>
    </source>
</evidence>
<dbReference type="Proteomes" id="UP000013776">
    <property type="component" value="Unassembled WGS sequence"/>
</dbReference>
<evidence type="ECO:0000256" key="2">
    <source>
        <dbReference type="SAM" id="MobiDB-lite"/>
    </source>
</evidence>